<evidence type="ECO:0000259" key="1">
    <source>
        <dbReference type="Pfam" id="PF01266"/>
    </source>
</evidence>
<accession>A0A8J8M9D3</accession>
<organism evidence="2 3">
    <name type="scientific">Vallitalea guaymasensis</name>
    <dbReference type="NCBI Taxonomy" id="1185412"/>
    <lineage>
        <taxon>Bacteria</taxon>
        <taxon>Bacillati</taxon>
        <taxon>Bacillota</taxon>
        <taxon>Clostridia</taxon>
        <taxon>Lachnospirales</taxon>
        <taxon>Vallitaleaceae</taxon>
        <taxon>Vallitalea</taxon>
    </lineage>
</organism>
<gene>
    <name evidence="2" type="ORF">HYG85_07435</name>
</gene>
<proteinExistence type="predicted"/>
<dbReference type="InterPro" id="IPR006076">
    <property type="entry name" value="FAD-dep_OxRdtase"/>
</dbReference>
<dbReference type="InterPro" id="IPR036188">
    <property type="entry name" value="FAD/NAD-bd_sf"/>
</dbReference>
<protein>
    <submittedName>
        <fullName evidence="2">FAD-binding oxidoreductase</fullName>
    </submittedName>
</protein>
<evidence type="ECO:0000313" key="3">
    <source>
        <dbReference type="Proteomes" id="UP000677305"/>
    </source>
</evidence>
<dbReference type="RefSeq" id="WP_212692961.1">
    <property type="nucleotide sequence ID" value="NZ_CP058561.1"/>
</dbReference>
<dbReference type="GO" id="GO:0005737">
    <property type="term" value="C:cytoplasm"/>
    <property type="evidence" value="ECO:0007669"/>
    <property type="project" value="TreeGrafter"/>
</dbReference>
<feature type="domain" description="FAD dependent oxidoreductase" evidence="1">
    <location>
        <begin position="30"/>
        <end position="393"/>
    </location>
</feature>
<dbReference type="PANTHER" id="PTHR13847:SF201">
    <property type="entry name" value="PUTATIBE OXIDOREDUCTASE"/>
    <property type="match status" value="1"/>
</dbReference>
<evidence type="ECO:0000313" key="2">
    <source>
        <dbReference type="EMBL" id="QUH28752.1"/>
    </source>
</evidence>
<dbReference type="SUPFAM" id="SSF51905">
    <property type="entry name" value="FAD/NAD(P)-binding domain"/>
    <property type="match status" value="1"/>
</dbReference>
<dbReference type="AlphaFoldDB" id="A0A8J8M9D3"/>
<dbReference type="Gene3D" id="3.50.50.60">
    <property type="entry name" value="FAD/NAD(P)-binding domain"/>
    <property type="match status" value="1"/>
</dbReference>
<reference evidence="2 3" key="1">
    <citation type="submission" date="2020-07" db="EMBL/GenBank/DDBJ databases">
        <title>Vallitalea guaymasensis genome.</title>
        <authorList>
            <person name="Postec A."/>
        </authorList>
    </citation>
    <scope>NUCLEOTIDE SEQUENCE [LARGE SCALE GENOMIC DNA]</scope>
    <source>
        <strain evidence="2 3">Ra1766G1</strain>
    </source>
</reference>
<dbReference type="Pfam" id="PF01266">
    <property type="entry name" value="DAO"/>
    <property type="match status" value="1"/>
</dbReference>
<dbReference type="PANTHER" id="PTHR13847">
    <property type="entry name" value="SARCOSINE DEHYDROGENASE-RELATED"/>
    <property type="match status" value="1"/>
</dbReference>
<name>A0A8J8M9D3_9FIRM</name>
<keyword evidence="3" id="KW-1185">Reference proteome</keyword>
<dbReference type="Proteomes" id="UP000677305">
    <property type="component" value="Chromosome"/>
</dbReference>
<sequence length="409" mass="46199">MKLVAGDMIWTNLTKVPNKYPYLSENIECDALIIGGGVTAAIIAYYLTKEGINTVLVDKNIIGYGSTRASTAILQYEVDTDLWGLSHMIGEKQAVECFKLSEKAVFDIRDIVSTLEDNCDFQLKECLYYTSNASHIAPLKQEFDIRKKYGFDVEFLDKNSAKDMFSFSLEAGVYSKSGGALINPYKFTNALIKEAVKNGLTIYENTEINKINCQDDHVLLGTPNDFSIRAKKVIMAAGYESKKYIKEDVVSLTRTFNLVTKPIKEFHGWHNTCIFRDDNDPYIYLRTTADNRIIIGGEDEKVGKESSKMSNLTNEDTVSIKKYDILLEKLKAFFPDIKDIEVEYKFSGLFGVTKDGLPYIGEYPQMPNTYFALAYGSNGIVNGILCGQLIKDLYLNNKRPELDLFKFGR</sequence>
<dbReference type="EMBL" id="CP058561">
    <property type="protein sequence ID" value="QUH28752.1"/>
    <property type="molecule type" value="Genomic_DNA"/>
</dbReference>
<dbReference type="Gene3D" id="3.30.9.10">
    <property type="entry name" value="D-Amino Acid Oxidase, subunit A, domain 2"/>
    <property type="match status" value="1"/>
</dbReference>
<dbReference type="KEGG" id="vgu:HYG85_07435"/>